<keyword evidence="3" id="KW-1185">Reference proteome</keyword>
<protein>
    <submittedName>
        <fullName evidence="2">Hydrolase, alpha/beta fold family</fullName>
    </submittedName>
</protein>
<dbReference type="InterPro" id="IPR029058">
    <property type="entry name" value="AB_hydrolase_fold"/>
</dbReference>
<dbReference type="InterPro" id="IPR000073">
    <property type="entry name" value="AB_hydrolase_1"/>
</dbReference>
<organism evidence="2 3">
    <name type="scientific">Bacillus badius</name>
    <dbReference type="NCBI Taxonomy" id="1455"/>
    <lineage>
        <taxon>Bacteria</taxon>
        <taxon>Bacillati</taxon>
        <taxon>Bacillota</taxon>
        <taxon>Bacilli</taxon>
        <taxon>Bacillales</taxon>
        <taxon>Bacillaceae</taxon>
        <taxon>Pseudobacillus</taxon>
    </lineage>
</organism>
<dbReference type="SUPFAM" id="SSF53474">
    <property type="entry name" value="alpha/beta-Hydrolases"/>
    <property type="match status" value="1"/>
</dbReference>
<comment type="caution">
    <text evidence="2">The sequence shown here is derived from an EMBL/GenBank/DDBJ whole genome shotgun (WGS) entry which is preliminary data.</text>
</comment>
<evidence type="ECO:0000313" key="3">
    <source>
        <dbReference type="Proteomes" id="UP000031982"/>
    </source>
</evidence>
<feature type="domain" description="AB hydrolase-1" evidence="1">
    <location>
        <begin position="24"/>
        <end position="126"/>
    </location>
</feature>
<dbReference type="Gene3D" id="3.40.50.1820">
    <property type="entry name" value="alpha/beta hydrolase"/>
    <property type="match status" value="1"/>
</dbReference>
<dbReference type="PANTHER" id="PTHR43798:SF33">
    <property type="entry name" value="HYDROLASE, PUTATIVE (AFU_ORTHOLOGUE AFUA_2G14860)-RELATED"/>
    <property type="match status" value="1"/>
</dbReference>
<name>A0ABR5B005_BACBA</name>
<dbReference type="PANTHER" id="PTHR43798">
    <property type="entry name" value="MONOACYLGLYCEROL LIPASE"/>
    <property type="match status" value="1"/>
</dbReference>
<evidence type="ECO:0000313" key="2">
    <source>
        <dbReference type="EMBL" id="KIL80277.1"/>
    </source>
</evidence>
<sequence>MKMYMKEINGRKLQLADYPGKKGTIIAIHGLTGTHKNMHYYAEALKDDYRFIALDLRGRGNSSRMDKKPSIFQHAEDIIDLINELEIENPILMGHSMGAFISTIVASKLDSVKAVILLDGAALMSNHQRDIVKPSLGRLSKDYDSPESYIQETKEIYERLGVEWSPILENTVQYEIRREGDHWEHKSCESKTLADFESFYSYSPKEVCASIQCPVLLVYAKGEIGPFPPLFYETDYIETKKYTKNIEMIVSACNHYTMVFENREEINQAITEFLENIYIKS</sequence>
<dbReference type="Pfam" id="PF00561">
    <property type="entry name" value="Abhydrolase_1"/>
    <property type="match status" value="1"/>
</dbReference>
<dbReference type="GO" id="GO:0016787">
    <property type="term" value="F:hydrolase activity"/>
    <property type="evidence" value="ECO:0007669"/>
    <property type="project" value="UniProtKB-KW"/>
</dbReference>
<dbReference type="EMBL" id="JXLP01000001">
    <property type="protein sequence ID" value="KIL80277.1"/>
    <property type="molecule type" value="Genomic_DNA"/>
</dbReference>
<dbReference type="RefSeq" id="WP_041113040.1">
    <property type="nucleotide sequence ID" value="NZ_JARTHD010000022.1"/>
</dbReference>
<keyword evidence="2" id="KW-0378">Hydrolase</keyword>
<dbReference type="InterPro" id="IPR050266">
    <property type="entry name" value="AB_hydrolase_sf"/>
</dbReference>
<gene>
    <name evidence="2" type="ORF">SD77_0125</name>
</gene>
<dbReference type="Proteomes" id="UP000031982">
    <property type="component" value="Unassembled WGS sequence"/>
</dbReference>
<proteinExistence type="predicted"/>
<evidence type="ECO:0000259" key="1">
    <source>
        <dbReference type="Pfam" id="PF00561"/>
    </source>
</evidence>
<accession>A0ABR5B005</accession>
<reference evidence="2 3" key="1">
    <citation type="submission" date="2015-01" db="EMBL/GenBank/DDBJ databases">
        <title>Genome Assembly of Bacillus badius MTCC 1458.</title>
        <authorList>
            <person name="Verma A."/>
            <person name="Khatri I."/>
            <person name="Mual P."/>
            <person name="Subramanian S."/>
            <person name="Krishnamurthi S."/>
        </authorList>
    </citation>
    <scope>NUCLEOTIDE SEQUENCE [LARGE SCALE GENOMIC DNA]</scope>
    <source>
        <strain evidence="2 3">MTCC 1458</strain>
    </source>
</reference>